<dbReference type="PANTHER" id="PTHR37540">
    <property type="entry name" value="TRANSCRIPTION FACTOR (ACR-2), PUTATIVE-RELATED-RELATED"/>
    <property type="match status" value="1"/>
</dbReference>
<feature type="region of interest" description="Disordered" evidence="1">
    <location>
        <begin position="1"/>
        <end position="44"/>
    </location>
</feature>
<feature type="compositionally biased region" description="Basic and acidic residues" evidence="1">
    <location>
        <begin position="138"/>
        <end position="148"/>
    </location>
</feature>
<sequence>MNAKAMSNDSTNLQRSASTTSASTTPVKSRSPTPDFRGSLLTRSTPSTQYQFITTTGDDTRASIKRKLKTVRSHVMRNYVQQKNSRVLTGYDGPVTSASPEGEVLGGESRIISIPSRSRDKLEIRKRSRTSDVVNEAGPKDSNHEALSKGRSRGYSLADVASMEMLVRSNFEGIPVLVNPIAVEGDAKPWLDSMCDASASDHTSLCSLLHIGSIIRDKMSGLTEPSVETLQYTGETVRKVMETLQSGEGNVPQSIVLAVGGLASGSVINGEWNQAKAHFEALKRIVEMRGGIETLDFELRKIITWGSYHVATALQQKPIFPCPASEARLFPLAMADESKIRAWQTLKEFPKDSSFLYDIILRMHQIELSYDPEWQWTVDQAIIGNLYFELQHKILIMLFDKPWPQPTVAKFPEIAGLYEAFLMTSQVFTWASIRHVKYYEKTNDIRITTGSSGLLFGRVKVALDLGNASVIRMKGRHLDVLLWILFICIESCPVTAVERSWFLSEIRNVLALLKVGNKDEFREKLGIFPLTQGLHDAVEGHWREITSVLY</sequence>
<gene>
    <name evidence="2" type="ORF">AOQ84DRAFT_384195</name>
</gene>
<dbReference type="Proteomes" id="UP000250140">
    <property type="component" value="Unassembled WGS sequence"/>
</dbReference>
<evidence type="ECO:0000256" key="1">
    <source>
        <dbReference type="SAM" id="MobiDB-lite"/>
    </source>
</evidence>
<organism evidence="2 3">
    <name type="scientific">Glonium stellatum</name>
    <dbReference type="NCBI Taxonomy" id="574774"/>
    <lineage>
        <taxon>Eukaryota</taxon>
        <taxon>Fungi</taxon>
        <taxon>Dikarya</taxon>
        <taxon>Ascomycota</taxon>
        <taxon>Pezizomycotina</taxon>
        <taxon>Dothideomycetes</taxon>
        <taxon>Pleosporomycetidae</taxon>
        <taxon>Gloniales</taxon>
        <taxon>Gloniaceae</taxon>
        <taxon>Glonium</taxon>
    </lineage>
</organism>
<feature type="compositionally biased region" description="Low complexity" evidence="1">
    <location>
        <begin position="16"/>
        <end position="25"/>
    </location>
</feature>
<keyword evidence="3" id="KW-1185">Reference proteome</keyword>
<protein>
    <submittedName>
        <fullName evidence="2">Uncharacterized protein</fullName>
    </submittedName>
</protein>
<evidence type="ECO:0000313" key="2">
    <source>
        <dbReference type="EMBL" id="OCL15180.1"/>
    </source>
</evidence>
<feature type="region of interest" description="Disordered" evidence="1">
    <location>
        <begin position="119"/>
        <end position="151"/>
    </location>
</feature>
<dbReference type="PANTHER" id="PTHR37540:SF5">
    <property type="entry name" value="TRANSCRIPTION FACTOR DOMAIN-CONTAINING PROTEIN"/>
    <property type="match status" value="1"/>
</dbReference>
<dbReference type="OrthoDB" id="4158087at2759"/>
<dbReference type="AlphaFoldDB" id="A0A8E2FEB2"/>
<evidence type="ECO:0000313" key="3">
    <source>
        <dbReference type="Proteomes" id="UP000250140"/>
    </source>
</evidence>
<name>A0A8E2FEB2_9PEZI</name>
<accession>A0A8E2FEB2</accession>
<reference evidence="2 3" key="1">
    <citation type="journal article" date="2016" name="Nat. Commun.">
        <title>Ectomycorrhizal ecology is imprinted in the genome of the dominant symbiotic fungus Cenococcum geophilum.</title>
        <authorList>
            <consortium name="DOE Joint Genome Institute"/>
            <person name="Peter M."/>
            <person name="Kohler A."/>
            <person name="Ohm R.A."/>
            <person name="Kuo A."/>
            <person name="Krutzmann J."/>
            <person name="Morin E."/>
            <person name="Arend M."/>
            <person name="Barry K.W."/>
            <person name="Binder M."/>
            <person name="Choi C."/>
            <person name="Clum A."/>
            <person name="Copeland A."/>
            <person name="Grisel N."/>
            <person name="Haridas S."/>
            <person name="Kipfer T."/>
            <person name="LaButti K."/>
            <person name="Lindquist E."/>
            <person name="Lipzen A."/>
            <person name="Maire R."/>
            <person name="Meier B."/>
            <person name="Mihaltcheva S."/>
            <person name="Molinier V."/>
            <person name="Murat C."/>
            <person name="Poggeler S."/>
            <person name="Quandt C.A."/>
            <person name="Sperisen C."/>
            <person name="Tritt A."/>
            <person name="Tisserant E."/>
            <person name="Crous P.W."/>
            <person name="Henrissat B."/>
            <person name="Nehls U."/>
            <person name="Egli S."/>
            <person name="Spatafora J.W."/>
            <person name="Grigoriev I.V."/>
            <person name="Martin F.M."/>
        </authorList>
    </citation>
    <scope>NUCLEOTIDE SEQUENCE [LARGE SCALE GENOMIC DNA]</scope>
    <source>
        <strain evidence="2 3">CBS 207.34</strain>
    </source>
</reference>
<proteinExistence type="predicted"/>
<dbReference type="EMBL" id="KV748477">
    <property type="protein sequence ID" value="OCL15180.1"/>
    <property type="molecule type" value="Genomic_DNA"/>
</dbReference>
<feature type="compositionally biased region" description="Polar residues" evidence="1">
    <location>
        <begin position="1"/>
        <end position="15"/>
    </location>
</feature>